<feature type="region of interest" description="Disordered" evidence="1">
    <location>
        <begin position="93"/>
        <end position="146"/>
    </location>
</feature>
<proteinExistence type="predicted"/>
<organism evidence="2 3">
    <name type="scientific">Klebsiella pneumoniae 30684/NJST258_2</name>
    <dbReference type="NCBI Taxonomy" id="1420013"/>
    <lineage>
        <taxon>Bacteria</taxon>
        <taxon>Pseudomonadati</taxon>
        <taxon>Pseudomonadota</taxon>
        <taxon>Gammaproteobacteria</taxon>
        <taxon>Enterobacterales</taxon>
        <taxon>Enterobacteriaceae</taxon>
        <taxon>Klebsiella/Raoultella group</taxon>
        <taxon>Klebsiella</taxon>
        <taxon>Klebsiella pneumoniae complex</taxon>
    </lineage>
</organism>
<reference evidence="2 3" key="1">
    <citation type="journal article" date="2014" name="Proc. Natl. Acad. Sci. U.S.A.">
        <title>Molecular dissection of the evolution of carbapenem-resistant multilocus sequence type 258 Klebsiella pneumoniae.</title>
        <authorList>
            <person name="Deleo F.R."/>
            <person name="Chen L."/>
            <person name="Porcella S.F."/>
            <person name="Martens C.A."/>
            <person name="Kobayashi S.D."/>
            <person name="Porter A.R."/>
            <person name="Chavda K.D."/>
            <person name="Jacobs M.R."/>
            <person name="Mathema B."/>
            <person name="Olsen R.J."/>
            <person name="Bonomo R.A."/>
            <person name="Musser J.M."/>
            <person name="Kreiswirth B.N."/>
        </authorList>
    </citation>
    <scope>NUCLEOTIDE SEQUENCE [LARGE SCALE GENOMIC DNA]</scope>
    <source>
        <strain evidence="2">30684/NJST258_2</strain>
    </source>
</reference>
<dbReference type="HOGENOM" id="CLU_114464_0_0_6"/>
<dbReference type="Proteomes" id="UP000019586">
    <property type="component" value="Chromosome"/>
</dbReference>
<evidence type="ECO:0000313" key="3">
    <source>
        <dbReference type="Proteomes" id="UP000019586"/>
    </source>
</evidence>
<name>W8UD87_KLEPN</name>
<feature type="compositionally biased region" description="Low complexity" evidence="1">
    <location>
        <begin position="93"/>
        <end position="115"/>
    </location>
</feature>
<dbReference type="PATRIC" id="fig|1420013.3.peg.217"/>
<dbReference type="EMBL" id="CP006918">
    <property type="protein sequence ID" value="AHM77010.1"/>
    <property type="molecule type" value="Genomic_DNA"/>
</dbReference>
<evidence type="ECO:0008006" key="4">
    <source>
        <dbReference type="Google" id="ProtNLM"/>
    </source>
</evidence>
<dbReference type="KEGG" id="kps:KPNJ2_00230"/>
<evidence type="ECO:0000313" key="2">
    <source>
        <dbReference type="EMBL" id="AHM77010.1"/>
    </source>
</evidence>
<protein>
    <recommendedName>
        <fullName evidence="4">Cellulose biosynthesis protein BcsO</fullName>
    </recommendedName>
</protein>
<feature type="compositionally biased region" description="Pro residues" evidence="1">
    <location>
        <begin position="135"/>
        <end position="146"/>
    </location>
</feature>
<sequence length="183" mass="19232">MRLSMNHYDDLQRFQEKSRTQNLNFQDLSSQAATREHGDWAILNQLNPGAEKSSSLALGGSVSAPLPQSVPADLFRQVEAAVAAAPTSDPVVSAASAAPATSQPVVETAAAAPEPVRQEPAPTPAPSIPASEPAMAPPPRMAPRPAPAAENYAHLFAAKSAEPVAKNKDQPLKSLLERIATCR</sequence>
<gene>
    <name evidence="2" type="ORF">KPNJ2_00230</name>
</gene>
<accession>W8UD87</accession>
<dbReference type="AlphaFoldDB" id="W8UD87"/>
<evidence type="ECO:0000256" key="1">
    <source>
        <dbReference type="SAM" id="MobiDB-lite"/>
    </source>
</evidence>